<geneLocation type="plasmid" evidence="1">
    <name>RCFBPv3_mp</name>
</geneLocation>
<dbReference type="EMBL" id="FP885907">
    <property type="protein sequence ID" value="CBJ53398.1"/>
    <property type="molecule type" value="Genomic_DNA"/>
</dbReference>
<accession>D8P3B2</accession>
<reference evidence="1" key="1">
    <citation type="journal article" date="2010" name="BMC Genomics">
        <title>Genomes of three tomato pathogens within the Ralstonia solanacearum species complex reveal significant evolutionary divergence.</title>
        <authorList>
            <person name="Remenant B."/>
            <person name="Coupat-Goutaland B."/>
            <person name="Guidot A."/>
            <person name="Cellier G."/>
            <person name="Wicker E."/>
            <person name="Allen C."/>
            <person name="Fegan M."/>
            <person name="Pruvost O."/>
            <person name="Elbaz M."/>
            <person name="Calteau A."/>
            <person name="Salvignol G."/>
            <person name="Mornico D."/>
            <person name="Mangenot S."/>
            <person name="Barbe V."/>
            <person name="Medigue C."/>
            <person name="Prior P."/>
        </authorList>
    </citation>
    <scope>NUCLEOTIDE SEQUENCE [LARGE SCALE GENOMIC DNA]</scope>
    <source>
        <strain evidence="1">CFBP2957</strain>
        <plasmid evidence="1">RCFBPv3_mp</plasmid>
    </source>
</reference>
<organism evidence="1">
    <name type="scientific">Ralstonia solanacearum CFBP2957</name>
    <dbReference type="NCBI Taxonomy" id="859656"/>
    <lineage>
        <taxon>Bacteria</taxon>
        <taxon>Pseudomonadati</taxon>
        <taxon>Pseudomonadota</taxon>
        <taxon>Betaproteobacteria</taxon>
        <taxon>Burkholderiales</taxon>
        <taxon>Burkholderiaceae</taxon>
        <taxon>Ralstonia</taxon>
        <taxon>Ralstonia solanacearum species complex</taxon>
    </lineage>
</organism>
<gene>
    <name evidence="1" type="ORF">RCFBP_mp10611</name>
</gene>
<proteinExistence type="predicted"/>
<reference evidence="1" key="2">
    <citation type="submission" date="2010-02" db="EMBL/GenBank/DDBJ databases">
        <authorList>
            <person name="Genoscope - CEA"/>
        </authorList>
    </citation>
    <scope>NUCLEOTIDE SEQUENCE</scope>
    <source>
        <strain evidence="1">CFBP2957</strain>
        <plasmid evidence="1">RCFBPv3_mp</plasmid>
    </source>
</reference>
<sequence>MMLSMENTQALLLSALFGLV</sequence>
<name>D8P3B2_RALSL</name>
<evidence type="ECO:0000313" key="1">
    <source>
        <dbReference type="EMBL" id="CBJ53398.1"/>
    </source>
</evidence>
<protein>
    <submittedName>
        <fullName evidence="1">Uncharacterized protein</fullName>
    </submittedName>
</protein>
<keyword evidence="1" id="KW-0614">Plasmid</keyword>
<dbReference type="AlphaFoldDB" id="D8P3B2"/>